<protein>
    <recommendedName>
        <fullName evidence="4">Abscission/NoCut checkpoint regulator</fullName>
    </recommendedName>
</protein>
<dbReference type="SUPFAM" id="SSF57845">
    <property type="entry name" value="B-box zinc-binding domain"/>
    <property type="match status" value="1"/>
</dbReference>
<keyword evidence="3" id="KW-1185">Reference proteome</keyword>
<evidence type="ECO:0000313" key="2">
    <source>
        <dbReference type="EMBL" id="KAK4658533.1"/>
    </source>
</evidence>
<feature type="compositionally biased region" description="Polar residues" evidence="1">
    <location>
        <begin position="18"/>
        <end position="36"/>
    </location>
</feature>
<dbReference type="InterPro" id="IPR044553">
    <property type="entry name" value="Bbox1_ANCHR"/>
</dbReference>
<feature type="compositionally biased region" description="Low complexity" evidence="1">
    <location>
        <begin position="263"/>
        <end position="280"/>
    </location>
</feature>
<evidence type="ECO:0000256" key="1">
    <source>
        <dbReference type="SAM" id="MobiDB-lite"/>
    </source>
</evidence>
<dbReference type="GeneID" id="87904552"/>
<evidence type="ECO:0008006" key="4">
    <source>
        <dbReference type="Google" id="ProtNLM"/>
    </source>
</evidence>
<dbReference type="PANTHER" id="PTHR46603">
    <property type="entry name" value="ABSCISSION/NOCUT CHECKPOINT REGULATOR"/>
    <property type="match status" value="1"/>
</dbReference>
<dbReference type="Pfam" id="PF22586">
    <property type="entry name" value="ANCHR-like_BBOX"/>
    <property type="match status" value="1"/>
</dbReference>
<feature type="compositionally biased region" description="Polar residues" evidence="1">
    <location>
        <begin position="242"/>
        <end position="254"/>
    </location>
</feature>
<accession>A0ABR0GS14</accession>
<dbReference type="Proteomes" id="UP001323405">
    <property type="component" value="Unassembled WGS sequence"/>
</dbReference>
<feature type="compositionally biased region" description="Low complexity" evidence="1">
    <location>
        <begin position="123"/>
        <end position="133"/>
    </location>
</feature>
<sequence length="405" mass="43653">MSSPRPNDKSLLDRLNALKTSSVTLDHTPNTASFPTTVPPQNQPLSREDALAERLRQLRQGNTGPNMSRPEDQSPKDGPVLGSSGNASGDKPPTPLEQAHSAQPPATPRISSDRDPKEQLVKSLPSTPSSLPSRTAIPNSENAGISRAKPSYFVGGGPEDVDDDAVQALLEDLGGGEDFNLTDGPLETGTDTKTEDQRVSELLDELAKAVPPSSGNEKDDDDDDEDDNSDGEQMTAAVDKILSQTQDELTLSPNPTEPEDSGNTQPNNTDNTLNLPTVPTALQDPAPDPFEDEISSRLAALRGIGPVDPFGLPAAPTFSPEERERSTPTKKPPLGGREEKYSDEDAKTWCVVCLDDGTIKCVGCDDDLYCDRCWREMHVGPRAGYDERGHQWVKWKKGGRGRGVE</sequence>
<proteinExistence type="predicted"/>
<dbReference type="PANTHER" id="PTHR46603:SF1">
    <property type="entry name" value="ABSCISSION_NOCUT CHECKPOINT REGULATOR"/>
    <property type="match status" value="1"/>
</dbReference>
<dbReference type="RefSeq" id="XP_062747505.1">
    <property type="nucleotide sequence ID" value="XM_062884645.1"/>
</dbReference>
<name>A0ABR0GS14_9PEZI</name>
<organism evidence="2 3">
    <name type="scientific">Podospora pseudocomata</name>
    <dbReference type="NCBI Taxonomy" id="2093779"/>
    <lineage>
        <taxon>Eukaryota</taxon>
        <taxon>Fungi</taxon>
        <taxon>Dikarya</taxon>
        <taxon>Ascomycota</taxon>
        <taxon>Pezizomycotina</taxon>
        <taxon>Sordariomycetes</taxon>
        <taxon>Sordariomycetidae</taxon>
        <taxon>Sordariales</taxon>
        <taxon>Podosporaceae</taxon>
        <taxon>Podospora</taxon>
    </lineage>
</organism>
<evidence type="ECO:0000313" key="3">
    <source>
        <dbReference type="Proteomes" id="UP001323405"/>
    </source>
</evidence>
<comment type="caution">
    <text evidence="2">The sequence shown here is derived from an EMBL/GenBank/DDBJ whole genome shotgun (WGS) entry which is preliminary data.</text>
</comment>
<dbReference type="CDD" id="cd19817">
    <property type="entry name" value="Bbox1_ANCHR-like"/>
    <property type="match status" value="1"/>
</dbReference>
<dbReference type="EMBL" id="JAFFHA010000002">
    <property type="protein sequence ID" value="KAK4658533.1"/>
    <property type="molecule type" value="Genomic_DNA"/>
</dbReference>
<reference evidence="2 3" key="1">
    <citation type="journal article" date="2023" name="bioRxiv">
        <title>High-quality genome assemblies of four members of thePodospora anserinaspecies complex.</title>
        <authorList>
            <person name="Ament-Velasquez S.L."/>
            <person name="Vogan A.A."/>
            <person name="Wallerman O."/>
            <person name="Hartmann F."/>
            <person name="Gautier V."/>
            <person name="Silar P."/>
            <person name="Giraud T."/>
            <person name="Johannesson H."/>
        </authorList>
    </citation>
    <scope>NUCLEOTIDE SEQUENCE [LARGE SCALE GENOMIC DNA]</scope>
    <source>
        <strain evidence="2 3">CBS 415.72m</strain>
    </source>
</reference>
<feature type="compositionally biased region" description="Basic and acidic residues" evidence="1">
    <location>
        <begin position="190"/>
        <end position="207"/>
    </location>
</feature>
<gene>
    <name evidence="2" type="ORF">QC762_102590</name>
</gene>
<feature type="compositionally biased region" description="Basic and acidic residues" evidence="1">
    <location>
        <begin position="1"/>
        <end position="12"/>
    </location>
</feature>
<feature type="region of interest" description="Disordered" evidence="1">
    <location>
        <begin position="1"/>
        <end position="341"/>
    </location>
</feature>
<feature type="compositionally biased region" description="Basic and acidic residues" evidence="1">
    <location>
        <begin position="46"/>
        <end position="56"/>
    </location>
</feature>
<feature type="compositionally biased region" description="Basic and acidic residues" evidence="1">
    <location>
        <begin position="111"/>
        <end position="120"/>
    </location>
</feature>
<feature type="compositionally biased region" description="Acidic residues" evidence="1">
    <location>
        <begin position="218"/>
        <end position="230"/>
    </location>
</feature>